<evidence type="ECO:0000313" key="5">
    <source>
        <dbReference type="Proteomes" id="UP000583752"/>
    </source>
</evidence>
<name>A0A848HR48_9BURK</name>
<protein>
    <submittedName>
        <fullName evidence="4">DUF4102 domain-containing protein</fullName>
    </submittedName>
</protein>
<keyword evidence="2" id="KW-0229">DNA integration</keyword>
<reference evidence="4 5" key="1">
    <citation type="submission" date="2020-04" db="EMBL/GenBank/DDBJ databases">
        <title>Massilia sp. RP-1-19 isolated from soil.</title>
        <authorList>
            <person name="Dahal R.H."/>
        </authorList>
    </citation>
    <scope>NUCLEOTIDE SEQUENCE [LARGE SCALE GENOMIC DNA]</scope>
    <source>
        <strain evidence="4 5">RP-1-19</strain>
    </source>
</reference>
<dbReference type="InterPro" id="IPR025166">
    <property type="entry name" value="Integrase_DNA_bind_dom"/>
</dbReference>
<comment type="caution">
    <text evidence="4">The sequence shown here is derived from an EMBL/GenBank/DDBJ whole genome shotgun (WGS) entry which is preliminary data.</text>
</comment>
<dbReference type="EMBL" id="JABBGG010000026">
    <property type="protein sequence ID" value="NML63574.1"/>
    <property type="molecule type" value="Genomic_DNA"/>
</dbReference>
<comment type="similarity">
    <text evidence="1">Belongs to the 'phage' integrase family.</text>
</comment>
<proteinExistence type="inferred from homology"/>
<evidence type="ECO:0000313" key="4">
    <source>
        <dbReference type="EMBL" id="NML63574.1"/>
    </source>
</evidence>
<dbReference type="Proteomes" id="UP000583752">
    <property type="component" value="Unassembled WGS sequence"/>
</dbReference>
<dbReference type="Pfam" id="PF13356">
    <property type="entry name" value="Arm-DNA-bind_3"/>
    <property type="match status" value="1"/>
</dbReference>
<evidence type="ECO:0000256" key="1">
    <source>
        <dbReference type="ARBA" id="ARBA00008857"/>
    </source>
</evidence>
<evidence type="ECO:0000256" key="2">
    <source>
        <dbReference type="ARBA" id="ARBA00022908"/>
    </source>
</evidence>
<accession>A0A848HR48</accession>
<dbReference type="InterPro" id="IPR050808">
    <property type="entry name" value="Phage_Integrase"/>
</dbReference>
<dbReference type="AlphaFoldDB" id="A0A848HR48"/>
<feature type="domain" description="Integrase DNA-binding" evidence="3">
    <location>
        <begin position="12"/>
        <end position="89"/>
    </location>
</feature>
<dbReference type="PANTHER" id="PTHR30629:SF2">
    <property type="entry name" value="PROPHAGE INTEGRASE INTS-RELATED"/>
    <property type="match status" value="1"/>
</dbReference>
<evidence type="ECO:0000259" key="3">
    <source>
        <dbReference type="Pfam" id="PF13356"/>
    </source>
</evidence>
<keyword evidence="5" id="KW-1185">Reference proteome</keyword>
<dbReference type="GO" id="GO:0015074">
    <property type="term" value="P:DNA integration"/>
    <property type="evidence" value="ECO:0007669"/>
    <property type="project" value="UniProtKB-KW"/>
</dbReference>
<sequence>MAIVLEKLKALTISKLQEPGYYGDGGGLWLQVSKTGTKSWIFRYTMDKKQREMGLGSFLVIGLADARERAKACRLLVLDGVDPLDERAARKQQLATAGQADHLRPVCETLCRCTPRWLEKFKTCRPMGEHVGNLCVAGDRKPVSGPG</sequence>
<organism evidence="4 5">
    <name type="scientific">Massilia polaris</name>
    <dbReference type="NCBI Taxonomy" id="2728846"/>
    <lineage>
        <taxon>Bacteria</taxon>
        <taxon>Pseudomonadati</taxon>
        <taxon>Pseudomonadota</taxon>
        <taxon>Betaproteobacteria</taxon>
        <taxon>Burkholderiales</taxon>
        <taxon>Oxalobacteraceae</taxon>
        <taxon>Telluria group</taxon>
        <taxon>Massilia</taxon>
    </lineage>
</organism>
<dbReference type="PANTHER" id="PTHR30629">
    <property type="entry name" value="PROPHAGE INTEGRASE"/>
    <property type="match status" value="1"/>
</dbReference>
<dbReference type="Gene3D" id="3.30.160.390">
    <property type="entry name" value="Integrase, DNA-binding domain"/>
    <property type="match status" value="1"/>
</dbReference>
<dbReference type="InterPro" id="IPR038488">
    <property type="entry name" value="Integrase_DNA-bd_sf"/>
</dbReference>
<gene>
    <name evidence="4" type="ORF">HHL21_21315</name>
</gene>